<dbReference type="PANTHER" id="PTHR30383">
    <property type="entry name" value="THIOESTERASE 1/PROTEASE 1/LYSOPHOSPHOLIPASE L1"/>
    <property type="match status" value="1"/>
</dbReference>
<dbReference type="Pfam" id="PF13472">
    <property type="entry name" value="Lipase_GDSL_2"/>
    <property type="match status" value="1"/>
</dbReference>
<feature type="signal peptide" evidence="1">
    <location>
        <begin position="1"/>
        <end position="18"/>
    </location>
</feature>
<evidence type="ECO:0000313" key="4">
    <source>
        <dbReference type="EMBL" id="MFC3153932.1"/>
    </source>
</evidence>
<dbReference type="Gene3D" id="2.60.120.430">
    <property type="entry name" value="Galactose-binding lectin"/>
    <property type="match status" value="1"/>
</dbReference>
<gene>
    <name evidence="4" type="ORF">ACFOEB_01875</name>
</gene>
<dbReference type="Proteomes" id="UP001595548">
    <property type="component" value="Unassembled WGS sequence"/>
</dbReference>
<keyword evidence="5" id="KW-1185">Reference proteome</keyword>
<comment type="caution">
    <text evidence="4">The sequence shown here is derived from an EMBL/GenBank/DDBJ whole genome shotgun (WGS) entry which is preliminary data.</text>
</comment>
<dbReference type="PROSITE" id="PS51257">
    <property type="entry name" value="PROKAR_LIPOPROTEIN"/>
    <property type="match status" value="1"/>
</dbReference>
<accession>A0ABV7HJW0</accession>
<evidence type="ECO:0000256" key="1">
    <source>
        <dbReference type="SAM" id="SignalP"/>
    </source>
</evidence>
<evidence type="ECO:0000259" key="2">
    <source>
        <dbReference type="Pfam" id="PF13472"/>
    </source>
</evidence>
<evidence type="ECO:0000259" key="3">
    <source>
        <dbReference type="Pfam" id="PF18559"/>
    </source>
</evidence>
<dbReference type="Pfam" id="PF18559">
    <property type="entry name" value="Exop_C"/>
    <property type="match status" value="1"/>
</dbReference>
<dbReference type="SUPFAM" id="SSF52266">
    <property type="entry name" value="SGNH hydrolase"/>
    <property type="match status" value="1"/>
</dbReference>
<dbReference type="Gene3D" id="3.40.50.1110">
    <property type="entry name" value="SGNH hydrolase"/>
    <property type="match status" value="1"/>
</dbReference>
<dbReference type="PANTHER" id="PTHR30383:SF32">
    <property type="entry name" value="SGNH-HYDROLASE"/>
    <property type="match status" value="1"/>
</dbReference>
<proteinExistence type="predicted"/>
<organism evidence="4 5">
    <name type="scientific">Gilvimarinus japonicus</name>
    <dbReference type="NCBI Taxonomy" id="1796469"/>
    <lineage>
        <taxon>Bacteria</taxon>
        <taxon>Pseudomonadati</taxon>
        <taxon>Pseudomonadota</taxon>
        <taxon>Gammaproteobacteria</taxon>
        <taxon>Cellvibrionales</taxon>
        <taxon>Cellvibrionaceae</taxon>
        <taxon>Gilvimarinus</taxon>
    </lineage>
</organism>
<dbReference type="EMBL" id="JBHRTL010000003">
    <property type="protein sequence ID" value="MFC3153932.1"/>
    <property type="molecule type" value="Genomic_DNA"/>
</dbReference>
<sequence length="421" mass="47087">MFKALLISVATLTLTACSTVNQNTQPDALHLLSGDDTRLTLFTHDERETMAAGALTLGDDARAISVNRSPAGIEVSWHDSWWTGFEIEFSAPKNLSAYRHGAYVFDLHLEQFDNAGFDFARLCGGGCERRVSLTDQVVPLIKQGPQTVAVPMSCLVRENDTLFAERTPLRFATGGTGQLTLSDVRIETRTPQVDIVFNCPDYQTASVTPAPLAEHWAKSWWIPRHEQKLKVASASDPQLVFIGDSITQGWEESGKPVYQQAFAEWPSLNLGFSGDRTENVLWRLQHGEVADIDPELIVLMIGTNNTGHRQDEPIAIARGVEQILTELQRRLPDTKVLMLAIFPRGATADDYARRNNTLANARLRNFADDERVFFVDLNSVFLDKDGNLSKEIMPDLLHPNEYGYQLLANELVLLIRKHMNQ</sequence>
<dbReference type="InterPro" id="IPR051532">
    <property type="entry name" value="Ester_Hydrolysis_Enzymes"/>
</dbReference>
<dbReference type="InterPro" id="IPR041443">
    <property type="entry name" value="Exop_C"/>
</dbReference>
<keyword evidence="1" id="KW-0732">Signal</keyword>
<reference evidence="5" key="1">
    <citation type="journal article" date="2019" name="Int. J. Syst. Evol. Microbiol.">
        <title>The Global Catalogue of Microorganisms (GCM) 10K type strain sequencing project: providing services to taxonomists for standard genome sequencing and annotation.</title>
        <authorList>
            <consortium name="The Broad Institute Genomics Platform"/>
            <consortium name="The Broad Institute Genome Sequencing Center for Infectious Disease"/>
            <person name="Wu L."/>
            <person name="Ma J."/>
        </authorList>
    </citation>
    <scope>NUCLEOTIDE SEQUENCE [LARGE SCALE GENOMIC DNA]</scope>
    <source>
        <strain evidence="5">KCTC 52141</strain>
    </source>
</reference>
<name>A0ABV7HJW0_9GAMM</name>
<dbReference type="InterPro" id="IPR036514">
    <property type="entry name" value="SGNH_hydro_sf"/>
</dbReference>
<dbReference type="RefSeq" id="WP_382413980.1">
    <property type="nucleotide sequence ID" value="NZ_AP031500.1"/>
</dbReference>
<feature type="domain" description="SGNH hydrolase-type esterase" evidence="2">
    <location>
        <begin position="241"/>
        <end position="406"/>
    </location>
</feature>
<feature type="chain" id="PRO_5046477010" evidence="1">
    <location>
        <begin position="19"/>
        <end position="421"/>
    </location>
</feature>
<feature type="domain" description="ExoP galactose-binding-like" evidence="3">
    <location>
        <begin position="40"/>
        <end position="186"/>
    </location>
</feature>
<evidence type="ECO:0000313" key="5">
    <source>
        <dbReference type="Proteomes" id="UP001595548"/>
    </source>
</evidence>
<protein>
    <submittedName>
        <fullName evidence="4">GDSL-type esterase/lipase family protein</fullName>
    </submittedName>
</protein>
<dbReference type="InterPro" id="IPR013830">
    <property type="entry name" value="SGNH_hydro"/>
</dbReference>